<evidence type="ECO:0000313" key="1">
    <source>
        <dbReference type="EMBL" id="MBB5872029.1"/>
    </source>
</evidence>
<proteinExistence type="predicted"/>
<gene>
    <name evidence="1" type="ORF">F4553_005463</name>
</gene>
<accession>A0A841BY27</accession>
<keyword evidence="2" id="KW-1185">Reference proteome</keyword>
<evidence type="ECO:0000313" key="2">
    <source>
        <dbReference type="Proteomes" id="UP000587527"/>
    </source>
</evidence>
<sequence>MLSEEEAGVLAENYLQKYCPEASEVEVRTDPEHAFVDGINYIVPFNSVERLDGGNLDAELTGNYPIRVNLQTGECDTLTLNELAAYARRRRSH</sequence>
<dbReference type="Proteomes" id="UP000587527">
    <property type="component" value="Unassembled WGS sequence"/>
</dbReference>
<dbReference type="AlphaFoldDB" id="A0A841BY27"/>
<dbReference type="EMBL" id="JACHMN010000003">
    <property type="protein sequence ID" value="MBB5872029.1"/>
    <property type="molecule type" value="Genomic_DNA"/>
</dbReference>
<name>A0A841BY27_9ACTN</name>
<comment type="caution">
    <text evidence="1">The sequence shown here is derived from an EMBL/GenBank/DDBJ whole genome shotgun (WGS) entry which is preliminary data.</text>
</comment>
<protein>
    <submittedName>
        <fullName evidence="1">Uncharacterized protein</fullName>
    </submittedName>
</protein>
<reference evidence="1 2" key="1">
    <citation type="submission" date="2020-08" db="EMBL/GenBank/DDBJ databases">
        <title>Sequencing the genomes of 1000 actinobacteria strains.</title>
        <authorList>
            <person name="Klenk H.-P."/>
        </authorList>
    </citation>
    <scope>NUCLEOTIDE SEQUENCE [LARGE SCALE GENOMIC DNA]</scope>
    <source>
        <strain evidence="1 2">DSM 45362</strain>
    </source>
</reference>
<dbReference type="RefSeq" id="WP_184841333.1">
    <property type="nucleotide sequence ID" value="NZ_JACHMN010000003.1"/>
</dbReference>
<organism evidence="1 2">
    <name type="scientific">Allocatelliglobosispora scoriae</name>
    <dbReference type="NCBI Taxonomy" id="643052"/>
    <lineage>
        <taxon>Bacteria</taxon>
        <taxon>Bacillati</taxon>
        <taxon>Actinomycetota</taxon>
        <taxon>Actinomycetes</taxon>
        <taxon>Micromonosporales</taxon>
        <taxon>Micromonosporaceae</taxon>
        <taxon>Allocatelliglobosispora</taxon>
    </lineage>
</organism>